<dbReference type="Gene3D" id="3.40.630.30">
    <property type="match status" value="1"/>
</dbReference>
<dbReference type="PROSITE" id="PS51186">
    <property type="entry name" value="GNAT"/>
    <property type="match status" value="1"/>
</dbReference>
<dbReference type="AlphaFoldDB" id="A0A8S1JFW4"/>
<dbReference type="Pfam" id="PF13302">
    <property type="entry name" value="Acetyltransf_3"/>
    <property type="match status" value="1"/>
</dbReference>
<reference evidence="5" key="1">
    <citation type="submission" date="2020-12" db="EMBL/GenBank/DDBJ databases">
        <authorList>
            <person name="Iha C."/>
        </authorList>
    </citation>
    <scope>NUCLEOTIDE SEQUENCE</scope>
</reference>
<evidence type="ECO:0000256" key="1">
    <source>
        <dbReference type="ARBA" id="ARBA00009342"/>
    </source>
</evidence>
<dbReference type="SUPFAM" id="SSF55729">
    <property type="entry name" value="Acyl-CoA N-acyltransferases (Nat)"/>
    <property type="match status" value="1"/>
</dbReference>
<evidence type="ECO:0000313" key="6">
    <source>
        <dbReference type="Proteomes" id="UP000708148"/>
    </source>
</evidence>
<dbReference type="InterPro" id="IPR000182">
    <property type="entry name" value="GNAT_dom"/>
</dbReference>
<proteinExistence type="inferred from homology"/>
<dbReference type="InterPro" id="IPR016181">
    <property type="entry name" value="Acyl_CoA_acyltransferase"/>
</dbReference>
<keyword evidence="2" id="KW-0808">Transferase</keyword>
<comment type="similarity">
    <text evidence="1">Belongs to the acetyltransferase family. GNAT subfamily.</text>
</comment>
<evidence type="ECO:0000256" key="3">
    <source>
        <dbReference type="ARBA" id="ARBA00023315"/>
    </source>
</evidence>
<sequence>MRQNYNTTVDGERVKLVPYRPEHVDVYHRWMADPWLQQATASEPLSLEEERRMQESWAEDPKKCTFILLDKTRGGAMAGDVNLFWNDEDPSCAEIEVMVAEEGSRRRGLACEALQLFMAYATRVLGVQRFVAKIGEDNVASIALFIKLGFSQNGRSPIFKEVHMELAIAGSVEAQMKEVGQRLVLGTYEGGPQEHELTS</sequence>
<protein>
    <recommendedName>
        <fullName evidence="4">N-acetyltransferase domain-containing protein</fullName>
    </recommendedName>
</protein>
<accession>A0A8S1JFW4</accession>
<dbReference type="PANTHER" id="PTHR13256">
    <property type="entry name" value="N-ACETYLTRANSFERASE 9"/>
    <property type="match status" value="1"/>
</dbReference>
<name>A0A8S1JFW4_9CHLO</name>
<keyword evidence="3" id="KW-0012">Acyltransferase</keyword>
<evidence type="ECO:0000256" key="2">
    <source>
        <dbReference type="ARBA" id="ARBA00022679"/>
    </source>
</evidence>
<evidence type="ECO:0000313" key="5">
    <source>
        <dbReference type="EMBL" id="CAD7702917.1"/>
    </source>
</evidence>
<keyword evidence="6" id="KW-1185">Reference proteome</keyword>
<organism evidence="5 6">
    <name type="scientific">Ostreobium quekettii</name>
    <dbReference type="NCBI Taxonomy" id="121088"/>
    <lineage>
        <taxon>Eukaryota</taxon>
        <taxon>Viridiplantae</taxon>
        <taxon>Chlorophyta</taxon>
        <taxon>core chlorophytes</taxon>
        <taxon>Ulvophyceae</taxon>
        <taxon>TCBD clade</taxon>
        <taxon>Bryopsidales</taxon>
        <taxon>Ostreobineae</taxon>
        <taxon>Ostreobiaceae</taxon>
        <taxon>Ostreobium</taxon>
    </lineage>
</organism>
<gene>
    <name evidence="5" type="ORF">OSTQU699_LOCUS8274</name>
</gene>
<dbReference type="InterPro" id="IPR039135">
    <property type="entry name" value="NAT9-like"/>
</dbReference>
<feature type="domain" description="N-acetyltransferase" evidence="4">
    <location>
        <begin position="14"/>
        <end position="169"/>
    </location>
</feature>
<comment type="caution">
    <text evidence="5">The sequence shown here is derived from an EMBL/GenBank/DDBJ whole genome shotgun (WGS) entry which is preliminary data.</text>
</comment>
<dbReference type="Proteomes" id="UP000708148">
    <property type="component" value="Unassembled WGS sequence"/>
</dbReference>
<evidence type="ECO:0000259" key="4">
    <source>
        <dbReference type="PROSITE" id="PS51186"/>
    </source>
</evidence>
<dbReference type="PANTHER" id="PTHR13256:SF16">
    <property type="entry name" value="ALPHA_BETA-TUBULIN-N-ACETYLTRANSFERASE 9"/>
    <property type="match status" value="1"/>
</dbReference>
<dbReference type="EMBL" id="CAJHUC010001999">
    <property type="protein sequence ID" value="CAD7702917.1"/>
    <property type="molecule type" value="Genomic_DNA"/>
</dbReference>
<dbReference type="GO" id="GO:0008080">
    <property type="term" value="F:N-acetyltransferase activity"/>
    <property type="evidence" value="ECO:0007669"/>
    <property type="project" value="InterPro"/>
</dbReference>
<dbReference type="OrthoDB" id="5043642at2759"/>